<protein>
    <recommendedName>
        <fullName evidence="8">Pyridine nucleotide-disulfide oxidoreductase</fullName>
    </recommendedName>
</protein>
<keyword evidence="1" id="KW-0004">4Fe-4S</keyword>
<accession>A0A1V4HCY0</accession>
<dbReference type="GO" id="GO:0051539">
    <property type="term" value="F:4 iron, 4 sulfur cluster binding"/>
    <property type="evidence" value="ECO:0007669"/>
    <property type="project" value="UniProtKB-KW"/>
</dbReference>
<proteinExistence type="predicted"/>
<dbReference type="PANTHER" id="PTHR43498">
    <property type="entry name" value="FERREDOXIN:COB-COM HETERODISULFIDE REDUCTASE SUBUNIT A"/>
    <property type="match status" value="1"/>
</dbReference>
<dbReference type="InterPro" id="IPR036188">
    <property type="entry name" value="FAD/NAD-bd_sf"/>
</dbReference>
<evidence type="ECO:0000313" key="7">
    <source>
        <dbReference type="Proteomes" id="UP000190626"/>
    </source>
</evidence>
<dbReference type="GO" id="GO:0016491">
    <property type="term" value="F:oxidoreductase activity"/>
    <property type="evidence" value="ECO:0007669"/>
    <property type="project" value="UniProtKB-KW"/>
</dbReference>
<keyword evidence="5" id="KW-0411">Iron-sulfur</keyword>
<dbReference type="Gene3D" id="2.60.120.260">
    <property type="entry name" value="Galactose-binding domain-like"/>
    <property type="match status" value="1"/>
</dbReference>
<reference evidence="7" key="1">
    <citation type="submission" date="2016-07" db="EMBL/GenBank/DDBJ databases">
        <authorList>
            <person name="Florea S."/>
            <person name="Webb J.S."/>
            <person name="Jaromczyk J."/>
            <person name="Schardl C.L."/>
        </authorList>
    </citation>
    <scope>NUCLEOTIDE SEQUENCE [LARGE SCALE GENOMIC DNA]</scope>
    <source>
        <strain evidence="7">CY1</strain>
    </source>
</reference>
<dbReference type="RefSeq" id="WP_079417901.1">
    <property type="nucleotide sequence ID" value="NZ_MBTG01000034.1"/>
</dbReference>
<name>A0A1V4HCY0_9BACL</name>
<keyword evidence="7" id="KW-1185">Reference proteome</keyword>
<keyword evidence="2" id="KW-0479">Metal-binding</keyword>
<evidence type="ECO:0000256" key="5">
    <source>
        <dbReference type="ARBA" id="ARBA00023014"/>
    </source>
</evidence>
<keyword evidence="4" id="KW-0408">Iron</keyword>
<evidence type="ECO:0000256" key="1">
    <source>
        <dbReference type="ARBA" id="ARBA00022485"/>
    </source>
</evidence>
<dbReference type="AlphaFoldDB" id="A0A1V4HCY0"/>
<dbReference type="GO" id="GO:0046872">
    <property type="term" value="F:metal ion binding"/>
    <property type="evidence" value="ECO:0007669"/>
    <property type="project" value="UniProtKB-KW"/>
</dbReference>
<evidence type="ECO:0008006" key="8">
    <source>
        <dbReference type="Google" id="ProtNLM"/>
    </source>
</evidence>
<dbReference type="Proteomes" id="UP000190626">
    <property type="component" value="Unassembled WGS sequence"/>
</dbReference>
<dbReference type="EMBL" id="MBTG01000034">
    <property type="protein sequence ID" value="OPH50622.1"/>
    <property type="molecule type" value="Genomic_DNA"/>
</dbReference>
<evidence type="ECO:0000313" key="6">
    <source>
        <dbReference type="EMBL" id="OPH50622.1"/>
    </source>
</evidence>
<organism evidence="6 7">
    <name type="scientific">Paenibacillus ferrarius</name>
    <dbReference type="NCBI Taxonomy" id="1469647"/>
    <lineage>
        <taxon>Bacteria</taxon>
        <taxon>Bacillati</taxon>
        <taxon>Bacillota</taxon>
        <taxon>Bacilli</taxon>
        <taxon>Bacillales</taxon>
        <taxon>Paenibacillaceae</taxon>
        <taxon>Paenibacillus</taxon>
    </lineage>
</organism>
<evidence type="ECO:0000256" key="4">
    <source>
        <dbReference type="ARBA" id="ARBA00023004"/>
    </source>
</evidence>
<keyword evidence="3" id="KW-0560">Oxidoreductase</keyword>
<evidence type="ECO:0000256" key="3">
    <source>
        <dbReference type="ARBA" id="ARBA00023002"/>
    </source>
</evidence>
<sequence length="766" mass="85742">MKITQETYDVVVCGGGLAGFCAAVSSARQGATTCLIQDRPVFGGNSSSEVRVTPHGAAAFHAYARETGILSELLIEERAANHEEIWENGWTNSVWDMTMYDLAMKTPNLKFHVNTAVQSVNMTDERQIASVVCYVANAETKLTIHGKTFIDCTGDGTVAHLAGCEWRMGSEGRDEFQEFHAPEAASKDTMGNSIHFKARDMGRPVPFTAPDWAVKHEDPSYFYDQGRLPKEMKGGYWWIEIGVPWNTIYEAEDIRHELTRHTLGIWDWIKNKDPKTKEKAANYALDWIGQVPGKRESRRIMGQYLMTEHDPAERTVFHDEIAFGGWFLDLHTPGGLLAAHSEPASAEGYTQSSEYAIKSYCGPYGIPLRIMISKDVDNLMMAGRNVSVTHAALGTVRVMGTTALMGQAAGLSAALAIRKGISIQEVPDTSITEVQQALLRDGCFLPNYKNEDPYDLARKASVSASSQALLYGAGPESKGFHEGLTVWRDQNHRIPHDRLLQRRGQWIAVGTDHIDTLSFCVSNNSGHVQQLKVALARVDHIWDYRVNTGTLLNEQTLEIPEGERIWVEWAVNATGLQPGSYVRLDLLGNPDLEWHRAGCIVPGHMSANEIGLNRMRRYDNGITMSFKVSPAQPCFGPENVLSGVTRPHQFTNLWRSEPNEPLGAYLELIWQETQSIRHVELTFPGHLIREYHAYSPFYRDPQCAKDYTIETYVQGQWKTVVQVAGNYQRHRKHELPESAAADRLRVTIQSTNGDPSAAIYEIRCYS</sequence>
<dbReference type="OrthoDB" id="9780658at2"/>
<evidence type="ECO:0000256" key="2">
    <source>
        <dbReference type="ARBA" id="ARBA00022723"/>
    </source>
</evidence>
<dbReference type="Pfam" id="PF12831">
    <property type="entry name" value="FAD_oxidored"/>
    <property type="match status" value="1"/>
</dbReference>
<dbReference type="InterPro" id="IPR039650">
    <property type="entry name" value="HdrA-like"/>
</dbReference>
<dbReference type="SUPFAM" id="SSF51905">
    <property type="entry name" value="FAD/NAD(P)-binding domain"/>
    <property type="match status" value="1"/>
</dbReference>
<gene>
    <name evidence="6" type="ORF">BC351_07135</name>
</gene>
<comment type="caution">
    <text evidence="6">The sequence shown here is derived from an EMBL/GenBank/DDBJ whole genome shotgun (WGS) entry which is preliminary data.</text>
</comment>
<dbReference type="PANTHER" id="PTHR43498:SF1">
    <property type="entry name" value="COB--COM HETERODISULFIDE REDUCTASE IRON-SULFUR SUBUNIT A"/>
    <property type="match status" value="1"/>
</dbReference>
<dbReference type="Gene3D" id="3.50.50.60">
    <property type="entry name" value="FAD/NAD(P)-binding domain"/>
    <property type="match status" value="1"/>
</dbReference>
<dbReference type="STRING" id="1469647.BC351_07135"/>